<name>A0A7W6DK53_9SPHN</name>
<keyword evidence="10" id="KW-1185">Reference proteome</keyword>
<dbReference type="PANTHER" id="PTHR33693:SF1">
    <property type="entry name" value="TYPE-4 URACIL-DNA GLYCOSYLASE"/>
    <property type="match status" value="1"/>
</dbReference>
<dbReference type="GO" id="GO:0003887">
    <property type="term" value="F:DNA-directed DNA polymerase activity"/>
    <property type="evidence" value="ECO:0007669"/>
    <property type="project" value="UniProtKB-EC"/>
</dbReference>
<keyword evidence="6" id="KW-0411">Iron-sulfur</keyword>
<keyword evidence="2" id="KW-0479">Metal-binding</keyword>
<comment type="caution">
    <text evidence="9">The sequence shown here is derived from an EMBL/GenBank/DDBJ whole genome shotgun (WGS) entry which is preliminary data.</text>
</comment>
<evidence type="ECO:0000256" key="7">
    <source>
        <dbReference type="ARBA" id="ARBA00023204"/>
    </source>
</evidence>
<dbReference type="InterPro" id="IPR036895">
    <property type="entry name" value="Uracil-DNA_glycosylase-like_sf"/>
</dbReference>
<dbReference type="EC" id="2.7.7.7" evidence="9"/>
<organism evidence="9 10">
    <name type="scientific">Sphingobium fontiphilum</name>
    <dbReference type="NCBI Taxonomy" id="944425"/>
    <lineage>
        <taxon>Bacteria</taxon>
        <taxon>Pseudomonadati</taxon>
        <taxon>Pseudomonadota</taxon>
        <taxon>Alphaproteobacteria</taxon>
        <taxon>Sphingomonadales</taxon>
        <taxon>Sphingomonadaceae</taxon>
        <taxon>Sphingobium</taxon>
    </lineage>
</organism>
<evidence type="ECO:0000259" key="8">
    <source>
        <dbReference type="Pfam" id="PF03167"/>
    </source>
</evidence>
<dbReference type="SUPFAM" id="SSF52141">
    <property type="entry name" value="Uracil-DNA glycosylase-like"/>
    <property type="match status" value="1"/>
</dbReference>
<dbReference type="GO" id="GO:0006281">
    <property type="term" value="P:DNA repair"/>
    <property type="evidence" value="ECO:0007669"/>
    <property type="project" value="UniProtKB-KW"/>
</dbReference>
<dbReference type="PANTHER" id="PTHR33693">
    <property type="entry name" value="TYPE-5 URACIL-DNA GLYCOSYLASE"/>
    <property type="match status" value="1"/>
</dbReference>
<sequence>MDGAAAADAYLAWWALAGVDSAVGDAPVNWLRPSPLRDTVAALPRPAIQIPQRPADIKSFRVWLADSPVQPEGNWNGPPVLPAGPVDAPLMIVTDLPEEADMKSGALFSGGAGALLDAILRAMGIDRASVHTASLALARPPGGIITEPDGVLLAERMRAYIALVRPRRLLVLGDRTARALLPDDGGNDLRDFNHGGGNVPAVATFHPRLLLQQPAAKAECWRLLQILIEDMPS</sequence>
<evidence type="ECO:0000256" key="5">
    <source>
        <dbReference type="ARBA" id="ARBA00023004"/>
    </source>
</evidence>
<reference evidence="9 10" key="1">
    <citation type="submission" date="2020-08" db="EMBL/GenBank/DDBJ databases">
        <title>Genomic Encyclopedia of Type Strains, Phase IV (KMG-IV): sequencing the most valuable type-strain genomes for metagenomic binning, comparative biology and taxonomic classification.</title>
        <authorList>
            <person name="Goeker M."/>
        </authorList>
    </citation>
    <scope>NUCLEOTIDE SEQUENCE [LARGE SCALE GENOMIC DNA]</scope>
    <source>
        <strain evidence="9 10">DSM 29348</strain>
    </source>
</reference>
<evidence type="ECO:0000313" key="10">
    <source>
        <dbReference type="Proteomes" id="UP000552757"/>
    </source>
</evidence>
<feature type="domain" description="Uracil-DNA glycosylase-like" evidence="8">
    <location>
        <begin position="83"/>
        <end position="224"/>
    </location>
</feature>
<keyword evidence="9" id="KW-0548">Nucleotidyltransferase</keyword>
<protein>
    <submittedName>
        <fullName evidence="9">DNA polymerase</fullName>
        <ecNumber evidence="9">2.7.7.7</ecNumber>
    </submittedName>
</protein>
<proteinExistence type="predicted"/>
<evidence type="ECO:0000256" key="4">
    <source>
        <dbReference type="ARBA" id="ARBA00022801"/>
    </source>
</evidence>
<dbReference type="AlphaFoldDB" id="A0A7W6DK53"/>
<gene>
    <name evidence="9" type="ORF">GGR44_000180</name>
</gene>
<keyword evidence="3" id="KW-0227">DNA damage</keyword>
<dbReference type="Pfam" id="PF03167">
    <property type="entry name" value="UDG"/>
    <property type="match status" value="1"/>
</dbReference>
<evidence type="ECO:0000256" key="3">
    <source>
        <dbReference type="ARBA" id="ARBA00022763"/>
    </source>
</evidence>
<dbReference type="InterPro" id="IPR005122">
    <property type="entry name" value="Uracil-DNA_glycosylase-like"/>
</dbReference>
<evidence type="ECO:0000313" key="9">
    <source>
        <dbReference type="EMBL" id="MBB3980549.1"/>
    </source>
</evidence>
<dbReference type="Gene3D" id="3.40.470.10">
    <property type="entry name" value="Uracil-DNA glycosylase-like domain"/>
    <property type="match status" value="1"/>
</dbReference>
<dbReference type="GO" id="GO:0051539">
    <property type="term" value="F:4 iron, 4 sulfur cluster binding"/>
    <property type="evidence" value="ECO:0007669"/>
    <property type="project" value="UniProtKB-KW"/>
</dbReference>
<dbReference type="GO" id="GO:0097506">
    <property type="term" value="F:deaminated base DNA N-glycosylase activity"/>
    <property type="evidence" value="ECO:0007669"/>
    <property type="project" value="UniProtKB-ARBA"/>
</dbReference>
<evidence type="ECO:0000256" key="1">
    <source>
        <dbReference type="ARBA" id="ARBA00022485"/>
    </source>
</evidence>
<evidence type="ECO:0000256" key="2">
    <source>
        <dbReference type="ARBA" id="ARBA00022723"/>
    </source>
</evidence>
<dbReference type="EMBL" id="JACIEB010000001">
    <property type="protein sequence ID" value="MBB3980549.1"/>
    <property type="molecule type" value="Genomic_DNA"/>
</dbReference>
<keyword evidence="4" id="KW-0378">Hydrolase</keyword>
<keyword evidence="1" id="KW-0004">4Fe-4S</keyword>
<keyword evidence="9" id="KW-0808">Transferase</keyword>
<keyword evidence="7" id="KW-0234">DNA repair</keyword>
<dbReference type="RefSeq" id="WP_246344260.1">
    <property type="nucleotide sequence ID" value="NZ_JACIEB010000001.1"/>
</dbReference>
<dbReference type="InterPro" id="IPR051536">
    <property type="entry name" value="UDG_Type-4/5"/>
</dbReference>
<accession>A0A7W6DK53</accession>
<keyword evidence="5" id="KW-0408">Iron</keyword>
<evidence type="ECO:0000256" key="6">
    <source>
        <dbReference type="ARBA" id="ARBA00023014"/>
    </source>
</evidence>
<dbReference type="GO" id="GO:0046872">
    <property type="term" value="F:metal ion binding"/>
    <property type="evidence" value="ECO:0007669"/>
    <property type="project" value="UniProtKB-KW"/>
</dbReference>
<dbReference type="Proteomes" id="UP000552757">
    <property type="component" value="Unassembled WGS sequence"/>
</dbReference>